<evidence type="ECO:0000313" key="1">
    <source>
        <dbReference type="EMBL" id="BCA96265.1"/>
    </source>
</evidence>
<keyword evidence="2" id="KW-1185">Reference proteome</keyword>
<dbReference type="KEGG" id="lant:TUM19329_26260"/>
<dbReference type="EMBL" id="AP022839">
    <property type="protein sequence ID" value="BCA96265.1"/>
    <property type="molecule type" value="Genomic_DNA"/>
</dbReference>
<organism evidence="1 2">
    <name type="scientific">Legionella antarctica</name>
    <dbReference type="NCBI Taxonomy" id="2708020"/>
    <lineage>
        <taxon>Bacteria</taxon>
        <taxon>Pseudomonadati</taxon>
        <taxon>Pseudomonadota</taxon>
        <taxon>Gammaproteobacteria</taxon>
        <taxon>Legionellales</taxon>
        <taxon>Legionellaceae</taxon>
        <taxon>Legionella</taxon>
    </lineage>
</organism>
<accession>A0A6F8T6E6</accession>
<evidence type="ECO:0000313" key="2">
    <source>
        <dbReference type="Proteomes" id="UP000502894"/>
    </source>
</evidence>
<reference evidence="1" key="1">
    <citation type="journal article" date="2020" name="Microbiol. Resour. Announc.">
        <title>Complete Genome Sequence of Novel Psychrotolerant Legionella Strain TUM19329, Isolated from Antarctic Lake Sediment.</title>
        <authorList>
            <person name="Shimada S."/>
            <person name="Nakai R."/>
            <person name="Aoki K."/>
            <person name="Shimoeda N."/>
            <person name="Ohno G."/>
            <person name="Miyazaki Y."/>
            <person name="Kudoh S."/>
            <person name="Imura S."/>
            <person name="Watanabe K."/>
            <person name="Ishii Y."/>
            <person name="Tateda K."/>
        </authorList>
    </citation>
    <scope>NUCLEOTIDE SEQUENCE [LARGE SCALE GENOMIC DNA]</scope>
    <source>
        <strain evidence="1">TUM19329</strain>
    </source>
</reference>
<dbReference type="Proteomes" id="UP000502894">
    <property type="component" value="Chromosome"/>
</dbReference>
<gene>
    <name evidence="1" type="ORF">TUM19329_26260</name>
</gene>
<proteinExistence type="predicted"/>
<name>A0A6F8T6E6_9GAMM</name>
<protein>
    <submittedName>
        <fullName evidence="1">Uncharacterized protein</fullName>
    </submittedName>
</protein>
<sequence>MVFVIAHELALFNQYGERQFNLISLSERIEADKKALKTIGSRKVALEYLQEQTSFHERYKDLDSFDSPDFFNWPNEVYRGDIYCDFGDLFLVSRLKGLKVTNIDFKDGMDCEEVPALYSDLRNYVSRCTPHNFFPDFPENGHKQEKLDYLKSHLVGLKKEFIPYVLKEVASQRVKQYCALIKRCRFDDAMKDDFIRAVYDAKLHSFPYIYKTVVDFSPTKGHQHVGDGAHFLALGCFRDMYEAMVEFTLCCEQNKPVSDVSNAAEKMVVLLPLIKSHFKNQHVNNRELIKYVYEHDGQLPGQLAVESDVGSLIGWPRLTSINVALGYLKEDTAGYIWQALWIMGFYYDERLFDAIPKTFLQNIINGKDADDFQKLGVNLIPVVSQSYPISYPFSAQEIAHNYLTRTQKPDLSMLKGNFPEAFDAFWKANKTHLINFKSPYFQELIKIVLDELQKLLEGNDLEQNFVLEFYEGYRSPFHEIQGNNSFSKQNPYIQFLIKNRKKISPVRIECIIRNLQFDSKQDSLDVIMAAFEFNERYPDELSRLLAFTDYCMFGKYMPGIIHPYWENFFSEHGKLRFNKRVMRILDFLNEKNLTKDIIKNIIFSLHDFGQLPLRDCIILYRIFDRDFGFENQHFREVLTSRIKTGLEALEDLDQKIEFLEQLIFIKESLSRFVLTDKIFINYLNQSLGQCYADKYKQDDGTKAYYQNVEPVLNRIYQNASVQDTLKIYTCFSEQIVSQEFVSRHLGQLMEPEKHDNYFSSSLDCYAGLTSLISELGQNYVDKEAMMTFISSPLSAASLDQFAEYVMNHRNRNEIAQKFNLNPRDIKKDDVIFGARCFYQQFWDLKIHQRAVVLDGLIITANEEVTEQSMLKAYQFGFDFIVNKLFPNATTNEREGFALALLESYLLSADKFERQFLLAGLFVTSNESSGKNETIGGKFALLCEHMGPAYVKLAQSIHSHPDTPIDIKKDLAHVKGRANPPQRWQLWRLLKDTLPAQEYNHIKTVGRLLGSASYNLAMACAYKDNPEMVVTLLRENASRDAKKGFIHLRKAINHCQHPTILKSKQTFLHMINEAETLSHWEINNDVSNVQYRHAKQHYDKTSLEVTVSQNKYHVHFKTCANLVNGPGFKILTRMPGNEFNELTDMTIKEAIAKAVMTKELQILLSGGVFDSDRHGSQLRVTVDGNQIYLGLYDFGEMSLEPLSQEELQSYAALVRELPKTIKTNQSIPELFQKHIQKVIDEGRAYRHLMRINKSLLALNDFKQYLTNDDLMQIVLCIMPNTHPVLNKAMRDGYFESASYAELGMTFFSTAKRTFSDFFSGVSSGQSFNQ</sequence>